<gene>
    <name evidence="2" type="ORF">FHS50_002092</name>
</gene>
<feature type="signal peptide" evidence="1">
    <location>
        <begin position="1"/>
        <end position="16"/>
    </location>
</feature>
<dbReference type="RefSeq" id="WP_183934371.1">
    <property type="nucleotide sequence ID" value="NZ_JACICF010000002.1"/>
</dbReference>
<proteinExistence type="predicted"/>
<dbReference type="AlphaFoldDB" id="A0A839Z342"/>
<name>A0A839Z342_9SPHN</name>
<reference evidence="2 3" key="1">
    <citation type="submission" date="2020-08" db="EMBL/GenBank/DDBJ databases">
        <title>Genomic Encyclopedia of Type Strains, Phase IV (KMG-IV): sequencing the most valuable type-strain genomes for metagenomic binning, comparative biology and taxonomic classification.</title>
        <authorList>
            <person name="Goeker M."/>
        </authorList>
    </citation>
    <scope>NUCLEOTIDE SEQUENCE [LARGE SCALE GENOMIC DNA]</scope>
    <source>
        <strain evidence="2 3">DSM 24194</strain>
    </source>
</reference>
<evidence type="ECO:0000256" key="1">
    <source>
        <dbReference type="SAM" id="SignalP"/>
    </source>
</evidence>
<organism evidence="2 3">
    <name type="scientific">Sphingomicrobium lutaoense</name>
    <dbReference type="NCBI Taxonomy" id="515949"/>
    <lineage>
        <taxon>Bacteria</taxon>
        <taxon>Pseudomonadati</taxon>
        <taxon>Pseudomonadota</taxon>
        <taxon>Alphaproteobacteria</taxon>
        <taxon>Sphingomonadales</taxon>
        <taxon>Sphingomonadaceae</taxon>
        <taxon>Sphingomicrobium</taxon>
    </lineage>
</organism>
<evidence type="ECO:0000313" key="3">
    <source>
        <dbReference type="Proteomes" id="UP000578569"/>
    </source>
</evidence>
<dbReference type="EMBL" id="JACICF010000002">
    <property type="protein sequence ID" value="MBB3765030.1"/>
    <property type="molecule type" value="Genomic_DNA"/>
</dbReference>
<comment type="caution">
    <text evidence="2">The sequence shown here is derived from an EMBL/GenBank/DDBJ whole genome shotgun (WGS) entry which is preliminary data.</text>
</comment>
<feature type="chain" id="PRO_5032953455" description="Lipoprotein" evidence="1">
    <location>
        <begin position="17"/>
        <end position="119"/>
    </location>
</feature>
<evidence type="ECO:0000313" key="2">
    <source>
        <dbReference type="EMBL" id="MBB3765030.1"/>
    </source>
</evidence>
<evidence type="ECO:0008006" key="4">
    <source>
        <dbReference type="Google" id="ProtNLM"/>
    </source>
</evidence>
<sequence length="119" mass="12340">MRFLLLAPVLLVAACAAPQRPVSRPPPAPPQVQSGGPLLGATAAQLTARFGAPALRVVEGDGTKLQFKGRACILDTYLYPPRGGRGEAVTLHADARDIYGRDVDLDACIAALSPTPPAS</sequence>
<keyword evidence="1" id="KW-0732">Signal</keyword>
<keyword evidence="3" id="KW-1185">Reference proteome</keyword>
<accession>A0A839Z342</accession>
<dbReference type="Proteomes" id="UP000578569">
    <property type="component" value="Unassembled WGS sequence"/>
</dbReference>
<protein>
    <recommendedName>
        <fullName evidence="4">Lipoprotein</fullName>
    </recommendedName>
</protein>
<dbReference type="PROSITE" id="PS51257">
    <property type="entry name" value="PROKAR_LIPOPROTEIN"/>
    <property type="match status" value="1"/>
</dbReference>